<dbReference type="HOGENOM" id="CLU_040679_0_0_1"/>
<dbReference type="OrthoDB" id="5560525at2759"/>
<keyword evidence="1" id="KW-0175">Coiled coil</keyword>
<protein>
    <submittedName>
        <fullName evidence="3">Uncharacterized protein</fullName>
    </submittedName>
</protein>
<sequence length="266" mass="29587">MPPAASSRALPKRTDSLQAIKNPQLFIAIEDEVRDCKRVQTHGQEEDLKEALSRMMSRVEELCALLKSSYQTASDVETSLTLCQSNLKLSLANNEMLEDALRRNSSSKDVGWRRSSRDTTSQPVQEVHPQSQRASLEEGHEYRKGSNAPELESPSLSAMTPPTTSPSQDSRFFRFRFTSGRTTPTQSNSPDLGNQPLPNGLRSPNSALVGHLTSASLPSLLPPQSHEKELEQLRAKLEDEKLKFEKIAADKKNLESELESLSQALF</sequence>
<dbReference type="KEGG" id="hir:HETIRDRAFT_410274"/>
<gene>
    <name evidence="3" type="ORF">HETIRDRAFT_410274</name>
</gene>
<dbReference type="RefSeq" id="XP_009547865.1">
    <property type="nucleotide sequence ID" value="XM_009549570.1"/>
</dbReference>
<feature type="compositionally biased region" description="Low complexity" evidence="2">
    <location>
        <begin position="165"/>
        <end position="185"/>
    </location>
</feature>
<evidence type="ECO:0000256" key="2">
    <source>
        <dbReference type="SAM" id="MobiDB-lite"/>
    </source>
</evidence>
<evidence type="ECO:0000313" key="4">
    <source>
        <dbReference type="Proteomes" id="UP000030671"/>
    </source>
</evidence>
<feature type="compositionally biased region" description="Polar residues" evidence="2">
    <location>
        <begin position="118"/>
        <end position="134"/>
    </location>
</feature>
<dbReference type="SUPFAM" id="SSF144284">
    <property type="entry name" value="Sec2 N-terminal region"/>
    <property type="match status" value="1"/>
</dbReference>
<name>W4K807_HETIT</name>
<accession>W4K807</accession>
<feature type="region of interest" description="Disordered" evidence="2">
    <location>
        <begin position="102"/>
        <end position="207"/>
    </location>
</feature>
<dbReference type="STRING" id="747525.W4K807"/>
<evidence type="ECO:0000256" key="1">
    <source>
        <dbReference type="SAM" id="Coils"/>
    </source>
</evidence>
<feature type="compositionally biased region" description="Basic and acidic residues" evidence="2">
    <location>
        <begin position="135"/>
        <end position="144"/>
    </location>
</feature>
<evidence type="ECO:0000313" key="3">
    <source>
        <dbReference type="EMBL" id="ETW81201.1"/>
    </source>
</evidence>
<organism evidence="3 4">
    <name type="scientific">Heterobasidion irregulare (strain TC 32-1)</name>
    <dbReference type="NCBI Taxonomy" id="747525"/>
    <lineage>
        <taxon>Eukaryota</taxon>
        <taxon>Fungi</taxon>
        <taxon>Dikarya</taxon>
        <taxon>Basidiomycota</taxon>
        <taxon>Agaricomycotina</taxon>
        <taxon>Agaricomycetes</taxon>
        <taxon>Russulales</taxon>
        <taxon>Bondarzewiaceae</taxon>
        <taxon>Heterobasidion</taxon>
        <taxon>Heterobasidion annosum species complex</taxon>
    </lineage>
</organism>
<keyword evidence="4" id="KW-1185">Reference proteome</keyword>
<dbReference type="eggNOG" id="ENOG502SCHV">
    <property type="taxonomic scope" value="Eukaryota"/>
</dbReference>
<dbReference type="Gene3D" id="6.10.140.910">
    <property type="match status" value="1"/>
</dbReference>
<dbReference type="Proteomes" id="UP000030671">
    <property type="component" value="Unassembled WGS sequence"/>
</dbReference>
<reference evidence="3 4" key="1">
    <citation type="journal article" date="2012" name="New Phytol.">
        <title>Insight into trade-off between wood decay and parasitism from the genome of a fungal forest pathogen.</title>
        <authorList>
            <person name="Olson A."/>
            <person name="Aerts A."/>
            <person name="Asiegbu F."/>
            <person name="Belbahri L."/>
            <person name="Bouzid O."/>
            <person name="Broberg A."/>
            <person name="Canback B."/>
            <person name="Coutinho P.M."/>
            <person name="Cullen D."/>
            <person name="Dalman K."/>
            <person name="Deflorio G."/>
            <person name="van Diepen L.T."/>
            <person name="Dunand C."/>
            <person name="Duplessis S."/>
            <person name="Durling M."/>
            <person name="Gonthier P."/>
            <person name="Grimwood J."/>
            <person name="Fossdal C.G."/>
            <person name="Hansson D."/>
            <person name="Henrissat B."/>
            <person name="Hietala A."/>
            <person name="Himmelstrand K."/>
            <person name="Hoffmeister D."/>
            <person name="Hogberg N."/>
            <person name="James T.Y."/>
            <person name="Karlsson M."/>
            <person name="Kohler A."/>
            <person name="Kues U."/>
            <person name="Lee Y.H."/>
            <person name="Lin Y.C."/>
            <person name="Lind M."/>
            <person name="Lindquist E."/>
            <person name="Lombard V."/>
            <person name="Lucas S."/>
            <person name="Lunden K."/>
            <person name="Morin E."/>
            <person name="Murat C."/>
            <person name="Park J."/>
            <person name="Raffaello T."/>
            <person name="Rouze P."/>
            <person name="Salamov A."/>
            <person name="Schmutz J."/>
            <person name="Solheim H."/>
            <person name="Stahlberg J."/>
            <person name="Velez H."/>
            <person name="de Vries R.P."/>
            <person name="Wiebenga A."/>
            <person name="Woodward S."/>
            <person name="Yakovlev I."/>
            <person name="Garbelotto M."/>
            <person name="Martin F."/>
            <person name="Grigoriev I.V."/>
            <person name="Stenlid J."/>
        </authorList>
    </citation>
    <scope>NUCLEOTIDE SEQUENCE [LARGE SCALE GENOMIC DNA]</scope>
    <source>
        <strain evidence="3 4">TC 32-1</strain>
    </source>
</reference>
<feature type="non-terminal residue" evidence="3">
    <location>
        <position position="266"/>
    </location>
</feature>
<dbReference type="InParanoid" id="W4K807"/>
<dbReference type="AlphaFoldDB" id="W4K807"/>
<proteinExistence type="predicted"/>
<dbReference type="EMBL" id="KI925459">
    <property type="protein sequence ID" value="ETW81201.1"/>
    <property type="molecule type" value="Genomic_DNA"/>
</dbReference>
<feature type="coiled-coil region" evidence="1">
    <location>
        <begin position="227"/>
        <end position="264"/>
    </location>
</feature>
<dbReference type="GeneID" id="20672848"/>